<dbReference type="SUPFAM" id="SSF56281">
    <property type="entry name" value="Metallo-hydrolase/oxidoreductase"/>
    <property type="match status" value="1"/>
</dbReference>
<keyword evidence="1" id="KW-0732">Signal</keyword>
<sequence length="274" mass="29554">MPHRAAALRARSTPRWLAALVGLFASLTPALGQTQEGDPCTGLVSSRRLPIIPAALGPGEVGLTFVGHATFLIESPGGVKIATDYNDYVRPRATPDVVTMNHAHSTHFTTHPDPAIAHVLRGWDPSGGPARHNLAVGDVIIRNVPTNIRDWGGGTERDGNSIFVFETAGLCVAHLGHLHHTLLPGHLKMLGRIDVLLVPVDGGYTLDTDGMLEVIGQINAPLMIPMHYFGPSTLNRFISRVREKYPVEFSRSSSITASRESLPTSPKMLVLPEQ</sequence>
<dbReference type="PANTHER" id="PTHR39189:SF1">
    <property type="entry name" value="UPF0173 METAL-DEPENDENT HYDROLASE YTKL"/>
    <property type="match status" value="1"/>
</dbReference>
<accession>A0ABT1L854</accession>
<dbReference type="Gene3D" id="3.60.15.10">
    <property type="entry name" value="Ribonuclease Z/Hydroxyacylglutathione hydrolase-like"/>
    <property type="match status" value="1"/>
</dbReference>
<organism evidence="2 3">
    <name type="scientific">Alsobacter ponti</name>
    <dbReference type="NCBI Taxonomy" id="2962936"/>
    <lineage>
        <taxon>Bacteria</taxon>
        <taxon>Pseudomonadati</taxon>
        <taxon>Pseudomonadota</taxon>
        <taxon>Alphaproteobacteria</taxon>
        <taxon>Hyphomicrobiales</taxon>
        <taxon>Alsobacteraceae</taxon>
        <taxon>Alsobacter</taxon>
    </lineage>
</organism>
<reference evidence="2 3" key="1">
    <citation type="submission" date="2022-07" db="EMBL/GenBank/DDBJ databases">
        <authorList>
            <person name="Li W.-J."/>
            <person name="Deng Q.-Q."/>
        </authorList>
    </citation>
    <scope>NUCLEOTIDE SEQUENCE [LARGE SCALE GENOMIC DNA]</scope>
    <source>
        <strain evidence="2 3">SYSU M60028</strain>
    </source>
</reference>
<evidence type="ECO:0000313" key="2">
    <source>
        <dbReference type="EMBL" id="MCP8937241.1"/>
    </source>
</evidence>
<proteinExistence type="predicted"/>
<feature type="signal peptide" evidence="1">
    <location>
        <begin position="1"/>
        <end position="32"/>
    </location>
</feature>
<protein>
    <submittedName>
        <fullName evidence="2">MBL fold metallo-hydrolase</fullName>
    </submittedName>
</protein>
<dbReference type="PANTHER" id="PTHR39189">
    <property type="entry name" value="UPF0173 METAL-DEPENDENT HYDROLASE YTKL"/>
    <property type="match status" value="1"/>
</dbReference>
<evidence type="ECO:0000313" key="3">
    <source>
        <dbReference type="Proteomes" id="UP001205890"/>
    </source>
</evidence>
<dbReference type="Pfam" id="PF13483">
    <property type="entry name" value="Lactamase_B_3"/>
    <property type="match status" value="1"/>
</dbReference>
<gene>
    <name evidence="2" type="ORF">NK718_01825</name>
</gene>
<evidence type="ECO:0000256" key="1">
    <source>
        <dbReference type="SAM" id="SignalP"/>
    </source>
</evidence>
<comment type="caution">
    <text evidence="2">The sequence shown here is derived from an EMBL/GenBank/DDBJ whole genome shotgun (WGS) entry which is preliminary data.</text>
</comment>
<dbReference type="EMBL" id="JANCLU010000001">
    <property type="protein sequence ID" value="MCP8937241.1"/>
    <property type="molecule type" value="Genomic_DNA"/>
</dbReference>
<name>A0ABT1L854_9HYPH</name>
<feature type="chain" id="PRO_5046310982" evidence="1">
    <location>
        <begin position="33"/>
        <end position="274"/>
    </location>
</feature>
<keyword evidence="3" id="KW-1185">Reference proteome</keyword>
<dbReference type="InterPro" id="IPR036866">
    <property type="entry name" value="RibonucZ/Hydroxyglut_hydro"/>
</dbReference>
<dbReference type="Proteomes" id="UP001205890">
    <property type="component" value="Unassembled WGS sequence"/>
</dbReference>
<dbReference type="RefSeq" id="WP_254737982.1">
    <property type="nucleotide sequence ID" value="NZ_JANCLU010000001.1"/>
</dbReference>